<accession>A0A0K2UD07</accession>
<sequence>MKLIVFCFLFIAITYAQKLETNKTSALCDKYSCKYNYLCYKSGSIIKTLFHCCTYLKCKKGIIRATIVGKSKKCGCCRDPFNGPYGMIKNGGYGVRKNRWRYFCCDGKLVLNFIKKTTLSSTSRPTTTSRSTAIVPKG</sequence>
<proteinExistence type="predicted"/>
<reference evidence="2" key="1">
    <citation type="submission" date="2014-05" db="EMBL/GenBank/DDBJ databases">
        <authorList>
            <person name="Chronopoulou M."/>
        </authorList>
    </citation>
    <scope>NUCLEOTIDE SEQUENCE</scope>
    <source>
        <tissue evidence="2">Whole organism</tissue>
    </source>
</reference>
<feature type="signal peptide" evidence="1">
    <location>
        <begin position="1"/>
        <end position="16"/>
    </location>
</feature>
<protein>
    <submittedName>
        <fullName evidence="2">Uncharacterized protein</fullName>
    </submittedName>
</protein>
<feature type="chain" id="PRO_5005488611" evidence="1">
    <location>
        <begin position="17"/>
        <end position="138"/>
    </location>
</feature>
<evidence type="ECO:0000256" key="1">
    <source>
        <dbReference type="SAM" id="SignalP"/>
    </source>
</evidence>
<dbReference type="AlphaFoldDB" id="A0A0K2UD07"/>
<evidence type="ECO:0000313" key="2">
    <source>
        <dbReference type="EMBL" id="CDW35596.1"/>
    </source>
</evidence>
<keyword evidence="1" id="KW-0732">Signal</keyword>
<organism evidence="2">
    <name type="scientific">Lepeophtheirus salmonis</name>
    <name type="common">Salmon louse</name>
    <name type="synonym">Caligus salmonis</name>
    <dbReference type="NCBI Taxonomy" id="72036"/>
    <lineage>
        <taxon>Eukaryota</taxon>
        <taxon>Metazoa</taxon>
        <taxon>Ecdysozoa</taxon>
        <taxon>Arthropoda</taxon>
        <taxon>Crustacea</taxon>
        <taxon>Multicrustacea</taxon>
        <taxon>Hexanauplia</taxon>
        <taxon>Copepoda</taxon>
        <taxon>Siphonostomatoida</taxon>
        <taxon>Caligidae</taxon>
        <taxon>Lepeophtheirus</taxon>
    </lineage>
</organism>
<name>A0A0K2UD07_LEPSM</name>
<dbReference type="EMBL" id="HACA01018235">
    <property type="protein sequence ID" value="CDW35596.1"/>
    <property type="molecule type" value="Transcribed_RNA"/>
</dbReference>